<keyword evidence="2" id="KW-1185">Reference proteome</keyword>
<organism evidence="1 2">
    <name type="scientific">Microbacterium pullorum</name>
    <dbReference type="NCBI Taxonomy" id="2762236"/>
    <lineage>
        <taxon>Bacteria</taxon>
        <taxon>Bacillati</taxon>
        <taxon>Actinomycetota</taxon>
        <taxon>Actinomycetes</taxon>
        <taxon>Micrococcales</taxon>
        <taxon>Microbacteriaceae</taxon>
        <taxon>Microbacterium</taxon>
    </lineage>
</organism>
<dbReference type="RefSeq" id="WP_191719103.1">
    <property type="nucleotide sequence ID" value="NZ_JACSQP010000005.1"/>
</dbReference>
<comment type="caution">
    <text evidence="1">The sequence shown here is derived from an EMBL/GenBank/DDBJ whole genome shotgun (WGS) entry which is preliminary data.</text>
</comment>
<evidence type="ECO:0000313" key="2">
    <source>
        <dbReference type="Proteomes" id="UP000648352"/>
    </source>
</evidence>
<dbReference type="EMBL" id="JACSQP010000005">
    <property type="protein sequence ID" value="MBD7957908.1"/>
    <property type="molecule type" value="Genomic_DNA"/>
</dbReference>
<evidence type="ECO:0000313" key="1">
    <source>
        <dbReference type="EMBL" id="MBD7957908.1"/>
    </source>
</evidence>
<dbReference type="Proteomes" id="UP000648352">
    <property type="component" value="Unassembled WGS sequence"/>
</dbReference>
<gene>
    <name evidence="1" type="ORF">H9651_09690</name>
</gene>
<reference evidence="1 2" key="1">
    <citation type="submission" date="2020-08" db="EMBL/GenBank/DDBJ databases">
        <title>A Genomic Blueprint of the Chicken Gut Microbiome.</title>
        <authorList>
            <person name="Gilroy R."/>
            <person name="Ravi A."/>
            <person name="Getino M."/>
            <person name="Pursley I."/>
            <person name="Horton D.L."/>
            <person name="Alikhan N.-F."/>
            <person name="Baker D."/>
            <person name="Gharbi K."/>
            <person name="Hall N."/>
            <person name="Watson M."/>
            <person name="Adriaenssens E.M."/>
            <person name="Foster-Nyarko E."/>
            <person name="Jarju S."/>
            <person name="Secka A."/>
            <person name="Antonio M."/>
            <person name="Oren A."/>
            <person name="Chaudhuri R."/>
            <person name="La Ragione R.M."/>
            <person name="Hildebrand F."/>
            <person name="Pallen M.J."/>
        </authorList>
    </citation>
    <scope>NUCLEOTIDE SEQUENCE [LARGE SCALE GENOMIC DNA]</scope>
    <source>
        <strain evidence="1 2">Sa4CUA7</strain>
    </source>
</reference>
<name>A0ABR8S362_9MICO</name>
<proteinExistence type="predicted"/>
<accession>A0ABR8S362</accession>
<protein>
    <submittedName>
        <fullName evidence="1">Uncharacterized protein</fullName>
    </submittedName>
</protein>
<sequence length="45" mass="4999">MTGAQIDTDPFVYALGARLPSGGILSAVIPREHLPYVTLEFRIRR</sequence>